<sequence length="80" mass="8801">MTRYYFDLSNGSGFVRDLEGQLEESLLAATQAAIEGLRSVISGEINEGKAVSRSSFVSIRCEDSDEVTKVYFDDAVTILE</sequence>
<proteinExistence type="predicted"/>
<organism evidence="2 3">
    <name type="scientific">Allopontixanthobacter sediminis</name>
    <dbReference type="NCBI Taxonomy" id="1689985"/>
    <lineage>
        <taxon>Bacteria</taxon>
        <taxon>Pseudomonadati</taxon>
        <taxon>Pseudomonadota</taxon>
        <taxon>Alphaproteobacteria</taxon>
        <taxon>Sphingomonadales</taxon>
        <taxon>Erythrobacteraceae</taxon>
        <taxon>Allopontixanthobacter</taxon>
    </lineage>
</organism>
<evidence type="ECO:0000313" key="2">
    <source>
        <dbReference type="EMBL" id="MXP45386.1"/>
    </source>
</evidence>
<dbReference type="EMBL" id="WTYL01000003">
    <property type="protein sequence ID" value="MXP45386.1"/>
    <property type="molecule type" value="Genomic_DNA"/>
</dbReference>
<evidence type="ECO:0000259" key="1">
    <source>
        <dbReference type="Pfam" id="PF21834"/>
    </source>
</evidence>
<keyword evidence="3" id="KW-1185">Reference proteome</keyword>
<comment type="caution">
    <text evidence="2">The sequence shown here is derived from an EMBL/GenBank/DDBJ whole genome shotgun (WGS) entry which is preliminary data.</text>
</comment>
<evidence type="ECO:0000313" key="3">
    <source>
        <dbReference type="Proteomes" id="UP000431922"/>
    </source>
</evidence>
<name>A0A845B5F4_9SPHN</name>
<dbReference type="InterPro" id="IPR054189">
    <property type="entry name" value="DUF6894"/>
</dbReference>
<dbReference type="Proteomes" id="UP000431922">
    <property type="component" value="Unassembled WGS sequence"/>
</dbReference>
<protein>
    <recommendedName>
        <fullName evidence="1">DUF6894 domain-containing protein</fullName>
    </recommendedName>
</protein>
<dbReference type="Pfam" id="PF21834">
    <property type="entry name" value="DUF6894"/>
    <property type="match status" value="1"/>
</dbReference>
<dbReference type="AlphaFoldDB" id="A0A845B5F4"/>
<accession>A0A845B5F4</accession>
<dbReference type="RefSeq" id="WP_160756992.1">
    <property type="nucleotide sequence ID" value="NZ_WTYL01000003.1"/>
</dbReference>
<dbReference type="OrthoDB" id="7476020at2"/>
<gene>
    <name evidence="2" type="ORF">GRI65_13095</name>
</gene>
<reference evidence="2 3" key="1">
    <citation type="submission" date="2019-12" db="EMBL/GenBank/DDBJ databases">
        <title>Genomic-based taxomic classification of the family Erythrobacteraceae.</title>
        <authorList>
            <person name="Xu L."/>
        </authorList>
    </citation>
    <scope>NUCLEOTIDE SEQUENCE [LARGE SCALE GENOMIC DNA]</scope>
    <source>
        <strain evidence="2 3">KCTC 42453</strain>
    </source>
</reference>
<feature type="domain" description="DUF6894" evidence="1">
    <location>
        <begin position="3"/>
        <end position="72"/>
    </location>
</feature>